<comment type="similarity">
    <text evidence="1">Belongs to the peptidase M16 family.</text>
</comment>
<evidence type="ECO:0000256" key="1">
    <source>
        <dbReference type="ARBA" id="ARBA00007261"/>
    </source>
</evidence>
<dbReference type="EMBL" id="JAIGNQ010000001">
    <property type="protein sequence ID" value="MBX7486969.1"/>
    <property type="molecule type" value="Genomic_DNA"/>
</dbReference>
<reference evidence="9 10" key="1">
    <citation type="submission" date="2021-08" db="EMBL/GenBank/DDBJ databases">
        <title>Comparative Genomics Analysis of the Genus Qipengyuania Reveals Extensive Genetic Diversity and Metabolic Versatility, Including the Description of Fifteen Novel Species.</title>
        <authorList>
            <person name="Liu Y."/>
        </authorList>
    </citation>
    <scope>NUCLEOTIDE SEQUENCE [LARGE SCALE GENOMIC DNA]</scope>
    <source>
        <strain evidence="9 10">GH25</strain>
    </source>
</reference>
<name>A0ABS7JDY9_9SPHN</name>
<dbReference type="InterPro" id="IPR011249">
    <property type="entry name" value="Metalloenz_LuxS/M16"/>
</dbReference>
<evidence type="ECO:0000259" key="7">
    <source>
        <dbReference type="Pfam" id="PF00675"/>
    </source>
</evidence>
<keyword evidence="3" id="KW-0378">Hydrolase</keyword>
<feature type="chain" id="PRO_5045364963" evidence="6">
    <location>
        <begin position="19"/>
        <end position="844"/>
    </location>
</feature>
<dbReference type="Gene3D" id="3.30.830.10">
    <property type="entry name" value="Metalloenzyme, LuxS/M16 peptidase-like"/>
    <property type="match status" value="3"/>
</dbReference>
<gene>
    <name evidence="9" type="ORF">K3177_00425</name>
</gene>
<dbReference type="Proteomes" id="UP000776651">
    <property type="component" value="Unassembled WGS sequence"/>
</dbReference>
<proteinExistence type="inferred from homology"/>
<feature type="domain" description="Peptidase M16 N-terminal" evidence="7">
    <location>
        <begin position="38"/>
        <end position="183"/>
    </location>
</feature>
<organism evidence="9 10">
    <name type="scientific">Qipengyuania pacifica</name>
    <dbReference type="NCBI Taxonomy" id="2860199"/>
    <lineage>
        <taxon>Bacteria</taxon>
        <taxon>Pseudomonadati</taxon>
        <taxon>Pseudomonadota</taxon>
        <taxon>Alphaproteobacteria</taxon>
        <taxon>Sphingomonadales</taxon>
        <taxon>Erythrobacteraceae</taxon>
        <taxon>Qipengyuania</taxon>
    </lineage>
</organism>
<keyword evidence="2" id="KW-0645">Protease</keyword>
<dbReference type="Pfam" id="PF05193">
    <property type="entry name" value="Peptidase_M16_C"/>
    <property type="match status" value="2"/>
</dbReference>
<evidence type="ECO:0000259" key="8">
    <source>
        <dbReference type="Pfam" id="PF05193"/>
    </source>
</evidence>
<dbReference type="RefSeq" id="WP_221596285.1">
    <property type="nucleotide sequence ID" value="NZ_JAIGNQ010000001.1"/>
</dbReference>
<protein>
    <submittedName>
        <fullName evidence="9">Insulinase family protein</fullName>
    </submittedName>
</protein>
<dbReference type="PANTHER" id="PTHR43690">
    <property type="entry name" value="NARDILYSIN"/>
    <property type="match status" value="1"/>
</dbReference>
<dbReference type="PANTHER" id="PTHR43690:SF17">
    <property type="entry name" value="PROTEIN YHJJ"/>
    <property type="match status" value="1"/>
</dbReference>
<evidence type="ECO:0000313" key="10">
    <source>
        <dbReference type="Proteomes" id="UP000776651"/>
    </source>
</evidence>
<feature type="domain" description="Peptidase M16 C-terminal" evidence="8">
    <location>
        <begin position="193"/>
        <end position="356"/>
    </location>
</feature>
<keyword evidence="10" id="KW-1185">Reference proteome</keyword>
<sequence length="844" mass="90314">MRWLLLLLSILIPCQAGAQRSVENIHREVLDNGLTLIVAEDRSAPRVAVHLWYRVGSVEDPLGRSGFAHLFEHLMFRGSENAPDDYWADMRRIGATDTNAGTAPDRTTYFQTVPTGALEYVLWREADRMAALTPTVTQKTLNSERAVVENELRQNRSGPAGSVWTRISAATYPDHPYARDTLGEIEELAEAGLEEVRAFHRRYYTPANAILVLAGDVAPARARELVERHFGSIPSGERVAGAVEWPAPLSGARRDVVADAVPSPRIFRVWNLPGYGSPEAIDLGLFGNVLRQRLEAAAGDSALVTTASAYVIEQGLSSQIVIDATSAEGTQSNDVEAWISRQTELAIAHMSDARIVAAAAKRRANLLARMERLGGFGGRADTIASSEGFNGDPTAWRFRLARYAEPEADAVRAAARNWVGANHYTLVFEPSVSLSNQAITRPVAPPPIGETASFVPPDPVTTKLAGGAILSIVERSGDLARLALILPGAERGDIRAGVREVALAALLDQRSAEGASVREALNALGATLTLEEHPEAVVALLQAPSDAFLAAAPILIRAIDLGGVGPETFAASLAGVRGKVSEQQANVLSLPSHLVPELYGRQAASSETLANVESTDLQEMSACWRGPGLHAIYVGPDPADMTAPLRADLESHGAGHPSNCSVEYPKLEGSEGIAVGMPGSQALILAALPLPPVGAPDSEGLEAALSVLTENTTGRLDRILRVERGLTYGIRTTVSHRTAERLLTIEVPVSEENAGEARAIVERELQRIAQEPIEDHELRIANASLSAQREANWQTGDRAALALAHSFLDGGGFTIGQANADQVRRSAARYLVHPPTWIMAGPAR</sequence>
<feature type="signal peptide" evidence="6">
    <location>
        <begin position="1"/>
        <end position="18"/>
    </location>
</feature>
<dbReference type="Pfam" id="PF00675">
    <property type="entry name" value="Peptidase_M16"/>
    <property type="match status" value="1"/>
</dbReference>
<keyword evidence="4" id="KW-0862">Zinc</keyword>
<comment type="caution">
    <text evidence="9">The sequence shown here is derived from an EMBL/GenBank/DDBJ whole genome shotgun (WGS) entry which is preliminary data.</text>
</comment>
<evidence type="ECO:0000256" key="5">
    <source>
        <dbReference type="ARBA" id="ARBA00023049"/>
    </source>
</evidence>
<evidence type="ECO:0000256" key="2">
    <source>
        <dbReference type="ARBA" id="ARBA00022670"/>
    </source>
</evidence>
<evidence type="ECO:0000313" key="9">
    <source>
        <dbReference type="EMBL" id="MBX7486969.1"/>
    </source>
</evidence>
<evidence type="ECO:0000256" key="3">
    <source>
        <dbReference type="ARBA" id="ARBA00022801"/>
    </source>
</evidence>
<dbReference type="InterPro" id="IPR007863">
    <property type="entry name" value="Peptidase_M16_C"/>
</dbReference>
<dbReference type="InterPro" id="IPR050626">
    <property type="entry name" value="Peptidase_M16"/>
</dbReference>
<dbReference type="InterPro" id="IPR011765">
    <property type="entry name" value="Pept_M16_N"/>
</dbReference>
<feature type="domain" description="Peptidase M16 C-terminal" evidence="8">
    <location>
        <begin position="647"/>
        <end position="781"/>
    </location>
</feature>
<evidence type="ECO:0000256" key="6">
    <source>
        <dbReference type="SAM" id="SignalP"/>
    </source>
</evidence>
<dbReference type="SUPFAM" id="SSF63411">
    <property type="entry name" value="LuxS/MPP-like metallohydrolase"/>
    <property type="match status" value="3"/>
</dbReference>
<evidence type="ECO:0000256" key="4">
    <source>
        <dbReference type="ARBA" id="ARBA00022833"/>
    </source>
</evidence>
<keyword evidence="5" id="KW-0482">Metalloprotease</keyword>
<keyword evidence="6" id="KW-0732">Signal</keyword>
<accession>A0ABS7JDY9</accession>